<protein>
    <submittedName>
        <fullName evidence="1">Uncharacterized protein</fullName>
    </submittedName>
</protein>
<accession>A0A1Y1QUY2</accession>
<organism evidence="1 2">
    <name type="scientific">Thiothrix lacustris</name>
    <dbReference type="NCBI Taxonomy" id="525917"/>
    <lineage>
        <taxon>Bacteria</taxon>
        <taxon>Pseudomonadati</taxon>
        <taxon>Pseudomonadota</taxon>
        <taxon>Gammaproteobacteria</taxon>
        <taxon>Thiotrichales</taxon>
        <taxon>Thiotrichaceae</taxon>
        <taxon>Thiothrix</taxon>
    </lineage>
</organism>
<proteinExistence type="predicted"/>
<name>A0A1Y1QUY2_9GAMM</name>
<dbReference type="EMBL" id="MTEJ01000038">
    <property type="protein sequence ID" value="OQX13907.1"/>
    <property type="molecule type" value="Genomic_DNA"/>
</dbReference>
<evidence type="ECO:0000313" key="1">
    <source>
        <dbReference type="EMBL" id="OQX13907.1"/>
    </source>
</evidence>
<gene>
    <name evidence="1" type="ORF">BWK73_11020</name>
</gene>
<dbReference type="Proteomes" id="UP000192491">
    <property type="component" value="Unassembled WGS sequence"/>
</dbReference>
<evidence type="ECO:0000313" key="2">
    <source>
        <dbReference type="Proteomes" id="UP000192491"/>
    </source>
</evidence>
<sequence>MPQYIVYAQQVLYVERVIDAPDEEAAATIADQLVQTGMLLPVNSVEFENGVLCEVVEADVPTKEAPPASTLLDVFGEPPSDAPDFGENKLDFLAKSRLNTILFATEPRKIGKTWWVYAVYNSAFFPGGNATEMYFYDPNTSVWLDSRQHPRYDDHDGEYAGLPKGLRRLYEDHEQAVRAALCQDWQPEQAG</sequence>
<comment type="caution">
    <text evidence="1">The sequence shown here is derived from an EMBL/GenBank/DDBJ whole genome shotgun (WGS) entry which is preliminary data.</text>
</comment>
<dbReference type="STRING" id="1123401.GCA_000621325_02645"/>
<reference evidence="1 2" key="1">
    <citation type="submission" date="2017-01" db="EMBL/GenBank/DDBJ databases">
        <title>Novel large sulfur bacteria in the metagenomes of groundwater-fed chemosynthetic microbial mats in the Lake Huron basin.</title>
        <authorList>
            <person name="Sharrar A.M."/>
            <person name="Flood B.E."/>
            <person name="Bailey J.V."/>
            <person name="Jones D.S."/>
            <person name="Biddanda B."/>
            <person name="Ruberg S.A."/>
            <person name="Marcus D.N."/>
            <person name="Dick G.J."/>
        </authorList>
    </citation>
    <scope>NUCLEOTIDE SEQUENCE [LARGE SCALE GENOMIC DNA]</scope>
    <source>
        <strain evidence="1">A8</strain>
    </source>
</reference>
<dbReference type="AlphaFoldDB" id="A0A1Y1QUY2"/>